<dbReference type="Proteomes" id="UP000033101">
    <property type="component" value="Chromosome"/>
</dbReference>
<dbReference type="GO" id="GO:0016832">
    <property type="term" value="F:aldehyde-lyase activity"/>
    <property type="evidence" value="ECO:0007669"/>
    <property type="project" value="TreeGrafter"/>
</dbReference>
<gene>
    <name evidence="4" type="ORF">MSHOH_3863</name>
</gene>
<protein>
    <submittedName>
        <fullName evidence="4">Ribulose-5-phosphate 4-epimerase and related epimerase and aldolase</fullName>
    </submittedName>
</protein>
<dbReference type="HOGENOM" id="CLU_006033_3_4_2"/>
<dbReference type="InterPro" id="IPR050197">
    <property type="entry name" value="Aldolase_class_II_sugar_metab"/>
</dbReference>
<keyword evidence="2" id="KW-0456">Lyase</keyword>
<dbReference type="AlphaFoldDB" id="A0A0E3SGS2"/>
<dbReference type="GO" id="GO:0019323">
    <property type="term" value="P:pentose catabolic process"/>
    <property type="evidence" value="ECO:0007669"/>
    <property type="project" value="TreeGrafter"/>
</dbReference>
<dbReference type="NCBIfam" id="NF006413">
    <property type="entry name" value="PRK08660.1"/>
    <property type="match status" value="1"/>
</dbReference>
<dbReference type="SMART" id="SM01007">
    <property type="entry name" value="Aldolase_II"/>
    <property type="match status" value="1"/>
</dbReference>
<evidence type="ECO:0000313" key="5">
    <source>
        <dbReference type="Proteomes" id="UP000033101"/>
    </source>
</evidence>
<reference evidence="4 5" key="1">
    <citation type="submission" date="2014-07" db="EMBL/GenBank/DDBJ databases">
        <title>Methanogenic archaea and the global carbon cycle.</title>
        <authorList>
            <person name="Henriksen J.R."/>
            <person name="Luke J."/>
            <person name="Reinhart S."/>
            <person name="Benedict M.N."/>
            <person name="Youngblut N.D."/>
            <person name="Metcalf M.E."/>
            <person name="Whitaker R.J."/>
            <person name="Metcalf W.W."/>
        </authorList>
    </citation>
    <scope>NUCLEOTIDE SEQUENCE [LARGE SCALE GENOMIC DNA]</scope>
    <source>
        <strain evidence="4 5">HB-1</strain>
    </source>
</reference>
<name>A0A0E3SGS2_9EURY</name>
<evidence type="ECO:0000313" key="4">
    <source>
        <dbReference type="EMBL" id="AKB80346.1"/>
    </source>
</evidence>
<dbReference type="Gene3D" id="3.40.225.10">
    <property type="entry name" value="Class II aldolase/adducin N-terminal domain"/>
    <property type="match status" value="1"/>
</dbReference>
<dbReference type="SUPFAM" id="SSF53639">
    <property type="entry name" value="AraD/HMP-PK domain-like"/>
    <property type="match status" value="1"/>
</dbReference>
<dbReference type="RefSeq" id="WP_048142527.1">
    <property type="nucleotide sequence ID" value="NZ_BBCW01000042.1"/>
</dbReference>
<dbReference type="EMBL" id="CP009516">
    <property type="protein sequence ID" value="AKB80346.1"/>
    <property type="molecule type" value="Genomic_DNA"/>
</dbReference>
<dbReference type="KEGG" id="mhor:MSHOH_3863"/>
<dbReference type="Pfam" id="PF00596">
    <property type="entry name" value="Aldolase_II"/>
    <property type="match status" value="1"/>
</dbReference>
<dbReference type="PATRIC" id="fig|1434110.4.peg.4923"/>
<dbReference type="GO" id="GO:0046872">
    <property type="term" value="F:metal ion binding"/>
    <property type="evidence" value="ECO:0007669"/>
    <property type="project" value="UniProtKB-KW"/>
</dbReference>
<dbReference type="OrthoDB" id="18709at2157"/>
<evidence type="ECO:0000256" key="2">
    <source>
        <dbReference type="ARBA" id="ARBA00023239"/>
    </source>
</evidence>
<keyword evidence="5" id="KW-1185">Reference proteome</keyword>
<dbReference type="PANTHER" id="PTHR22789">
    <property type="entry name" value="FUCULOSE PHOSPHATE ALDOLASE"/>
    <property type="match status" value="1"/>
</dbReference>
<organism evidence="4 5">
    <name type="scientific">Methanosarcina horonobensis HB-1 = JCM 15518</name>
    <dbReference type="NCBI Taxonomy" id="1434110"/>
    <lineage>
        <taxon>Archaea</taxon>
        <taxon>Methanobacteriati</taxon>
        <taxon>Methanobacteriota</taxon>
        <taxon>Stenosarchaea group</taxon>
        <taxon>Methanomicrobia</taxon>
        <taxon>Methanosarcinales</taxon>
        <taxon>Methanosarcinaceae</taxon>
        <taxon>Methanosarcina</taxon>
    </lineage>
</organism>
<keyword evidence="1" id="KW-0479">Metal-binding</keyword>
<feature type="domain" description="Class II aldolase/adducin N-terminal" evidence="3">
    <location>
        <begin position="13"/>
        <end position="187"/>
    </location>
</feature>
<sequence>MAVFLYISLKMWQEMAKYGRKLVEYGLVESNFGNISARAGGRMLITRSGTALDEITGDNVVEVDIQDTSSLDIIASSETVVHREIYRKTSALAIIHAHCPYVVVESLLAGPGKVIVPVDSEGQYFLGNIPVVGGGIGSRELAENLANSLSGHRGAVVFSHGTFAIGRTLEEAYIVTTQLEHSCRVKYLYELAAVKK</sequence>
<dbReference type="STRING" id="1434110.MSHOH_3863"/>
<proteinExistence type="predicted"/>
<dbReference type="InterPro" id="IPR036409">
    <property type="entry name" value="Aldolase_II/adducin_N_sf"/>
</dbReference>
<dbReference type="InterPro" id="IPR001303">
    <property type="entry name" value="Aldolase_II/adducin_N"/>
</dbReference>
<accession>A0A0E3SGS2</accession>
<dbReference type="PANTHER" id="PTHR22789:SF0">
    <property type="entry name" value="3-OXO-TETRONATE 4-PHOSPHATE DECARBOXYLASE-RELATED"/>
    <property type="match status" value="1"/>
</dbReference>
<dbReference type="GeneID" id="24833227"/>
<evidence type="ECO:0000256" key="1">
    <source>
        <dbReference type="ARBA" id="ARBA00022723"/>
    </source>
</evidence>
<dbReference type="UniPathway" id="UPA00071"/>
<dbReference type="GO" id="GO:0005829">
    <property type="term" value="C:cytosol"/>
    <property type="evidence" value="ECO:0007669"/>
    <property type="project" value="TreeGrafter"/>
</dbReference>
<evidence type="ECO:0000259" key="3">
    <source>
        <dbReference type="SMART" id="SM01007"/>
    </source>
</evidence>